<sequence>MKNGINNFVKTANQYLLFTGLIIIVGFFAYQLAKEIFKSDYQKHNSIALVDETELEEYPIELQTSFVNKYKDVFLFRVSSNRLAREDKEVSNLRKPLAMMSNSFGGYEDLETVNFLFTGASYKRTLLDKNSLILDYTFLNDTVDIDSYNRQFKLDKHLFTVVKDDTNKDKQLNRKDSIDLLASDYDGRNVTTVFSDIENYEIVDHNVLLVIRMVDEKKEATLYDLVSGAKTKIDIDVPTT</sequence>
<evidence type="ECO:0000313" key="3">
    <source>
        <dbReference type="Proteomes" id="UP001249020"/>
    </source>
</evidence>
<keyword evidence="1" id="KW-0812">Transmembrane</keyword>
<dbReference type="AlphaFoldDB" id="A0AAW8R531"/>
<protein>
    <submittedName>
        <fullName evidence="2">Uncharacterized protein</fullName>
    </submittedName>
</protein>
<keyword evidence="1" id="KW-0472">Membrane</keyword>
<evidence type="ECO:0000256" key="1">
    <source>
        <dbReference type="SAM" id="Phobius"/>
    </source>
</evidence>
<proteinExistence type="predicted"/>
<dbReference type="EMBL" id="JAVRIE010000006">
    <property type="protein sequence ID" value="MDT0583819.1"/>
    <property type="molecule type" value="Genomic_DNA"/>
</dbReference>
<name>A0AAW8R531_9ALTE</name>
<dbReference type="RefSeq" id="WP_311362582.1">
    <property type="nucleotide sequence ID" value="NZ_JAVRIE010000006.1"/>
</dbReference>
<keyword evidence="1" id="KW-1133">Transmembrane helix</keyword>
<accession>A0AAW8R531</accession>
<reference evidence="2 3" key="1">
    <citation type="submission" date="2023-09" db="EMBL/GenBank/DDBJ databases">
        <authorList>
            <person name="Rey-Velasco X."/>
        </authorList>
    </citation>
    <scope>NUCLEOTIDE SEQUENCE [LARGE SCALE GENOMIC DNA]</scope>
    <source>
        <strain evidence="2 3">W409</strain>
    </source>
</reference>
<evidence type="ECO:0000313" key="2">
    <source>
        <dbReference type="EMBL" id="MDT0583819.1"/>
    </source>
</evidence>
<organism evidence="2 3">
    <name type="scientific">Brumicola blandensis</name>
    <dbReference type="NCBI Taxonomy" id="3075611"/>
    <lineage>
        <taxon>Bacteria</taxon>
        <taxon>Pseudomonadati</taxon>
        <taxon>Pseudomonadota</taxon>
        <taxon>Gammaproteobacteria</taxon>
        <taxon>Alteromonadales</taxon>
        <taxon>Alteromonadaceae</taxon>
        <taxon>Brumicola</taxon>
    </lineage>
</organism>
<keyword evidence="3" id="KW-1185">Reference proteome</keyword>
<comment type="caution">
    <text evidence="2">The sequence shown here is derived from an EMBL/GenBank/DDBJ whole genome shotgun (WGS) entry which is preliminary data.</text>
</comment>
<gene>
    <name evidence="2" type="ORF">RM544_14810</name>
</gene>
<feature type="transmembrane region" description="Helical" evidence="1">
    <location>
        <begin position="12"/>
        <end position="33"/>
    </location>
</feature>
<dbReference type="Proteomes" id="UP001249020">
    <property type="component" value="Unassembled WGS sequence"/>
</dbReference>